<dbReference type="SUPFAM" id="SSF101738">
    <property type="entry name" value="SspB-like"/>
    <property type="match status" value="1"/>
</dbReference>
<dbReference type="PANTHER" id="PTHR37486:SF1">
    <property type="entry name" value="STRINGENT STARVATION PROTEIN B"/>
    <property type="match status" value="1"/>
</dbReference>
<dbReference type="Pfam" id="PF04386">
    <property type="entry name" value="SspB"/>
    <property type="match status" value="1"/>
</dbReference>
<evidence type="ECO:0000313" key="3">
    <source>
        <dbReference type="Proteomes" id="UP000532440"/>
    </source>
</evidence>
<dbReference type="RefSeq" id="WP_183969293.1">
    <property type="nucleotide sequence ID" value="NZ_BAABEW010000007.1"/>
</dbReference>
<dbReference type="GO" id="GO:0005829">
    <property type="term" value="C:cytosol"/>
    <property type="evidence" value="ECO:0007669"/>
    <property type="project" value="TreeGrafter"/>
</dbReference>
<organism evidence="2 3">
    <name type="scientific">Quisquiliibacterium transsilvanicum</name>
    <dbReference type="NCBI Taxonomy" id="1549638"/>
    <lineage>
        <taxon>Bacteria</taxon>
        <taxon>Pseudomonadati</taxon>
        <taxon>Pseudomonadota</taxon>
        <taxon>Betaproteobacteria</taxon>
        <taxon>Burkholderiales</taxon>
        <taxon>Burkholderiaceae</taxon>
        <taxon>Quisquiliibacterium</taxon>
    </lineage>
</organism>
<dbReference type="PANTHER" id="PTHR37486">
    <property type="entry name" value="STRINGENT STARVATION PROTEIN B"/>
    <property type="match status" value="1"/>
</dbReference>
<feature type="compositionally biased region" description="Pro residues" evidence="1">
    <location>
        <begin position="160"/>
        <end position="170"/>
    </location>
</feature>
<protein>
    <submittedName>
        <fullName evidence="2">Stringent starvation protein B</fullName>
    </submittedName>
</protein>
<name>A0A7W8M9M4_9BURK</name>
<keyword evidence="3" id="KW-1185">Reference proteome</keyword>
<sequence length="178" mass="18936">MSETSTKPYLIRAIHEWCVDNGYRPYIAVTVDQNTIVPLEFVRDGEIVLNVSSEACNRLRMGNDLIEFEARFNRVARQISIPVENVSAVYAAETGQGMAFEVQLEIADEGDGAVVSPAPDSPEPAAARPALGRGPVLVGAPRAPEPPAAADAGTEAAPGPSEPPPSPPGQRPRLTRVK</sequence>
<dbReference type="InterPro" id="IPR007481">
    <property type="entry name" value="SspB"/>
</dbReference>
<accession>A0A7W8M9M4</accession>
<dbReference type="EMBL" id="JACHGB010000006">
    <property type="protein sequence ID" value="MBB5273058.1"/>
    <property type="molecule type" value="Genomic_DNA"/>
</dbReference>
<proteinExistence type="predicted"/>
<evidence type="ECO:0000256" key="1">
    <source>
        <dbReference type="SAM" id="MobiDB-lite"/>
    </source>
</evidence>
<dbReference type="InterPro" id="IPR036760">
    <property type="entry name" value="SspB-like_sf"/>
</dbReference>
<feature type="compositionally biased region" description="Low complexity" evidence="1">
    <location>
        <begin position="123"/>
        <end position="159"/>
    </location>
</feature>
<dbReference type="GO" id="GO:0045732">
    <property type="term" value="P:positive regulation of protein catabolic process"/>
    <property type="evidence" value="ECO:0007669"/>
    <property type="project" value="TreeGrafter"/>
</dbReference>
<reference evidence="2 3" key="1">
    <citation type="submission" date="2020-08" db="EMBL/GenBank/DDBJ databases">
        <title>Genomic Encyclopedia of Type Strains, Phase IV (KMG-IV): sequencing the most valuable type-strain genomes for metagenomic binning, comparative biology and taxonomic classification.</title>
        <authorList>
            <person name="Goeker M."/>
        </authorList>
    </citation>
    <scope>NUCLEOTIDE SEQUENCE [LARGE SCALE GENOMIC DNA]</scope>
    <source>
        <strain evidence="2 3">DSM 29781</strain>
    </source>
</reference>
<gene>
    <name evidence="2" type="ORF">HNQ70_003086</name>
</gene>
<evidence type="ECO:0000313" key="2">
    <source>
        <dbReference type="EMBL" id="MBB5273058.1"/>
    </source>
</evidence>
<comment type="caution">
    <text evidence="2">The sequence shown here is derived from an EMBL/GenBank/DDBJ whole genome shotgun (WGS) entry which is preliminary data.</text>
</comment>
<feature type="region of interest" description="Disordered" evidence="1">
    <location>
        <begin position="112"/>
        <end position="178"/>
    </location>
</feature>
<dbReference type="NCBIfam" id="NF008769">
    <property type="entry name" value="PRK11798.2-5"/>
    <property type="match status" value="1"/>
</dbReference>
<dbReference type="AlphaFoldDB" id="A0A7W8M9M4"/>
<dbReference type="Gene3D" id="2.30.30.220">
    <property type="entry name" value="SspB-like"/>
    <property type="match status" value="1"/>
</dbReference>
<dbReference type="GO" id="GO:0005840">
    <property type="term" value="C:ribosome"/>
    <property type="evidence" value="ECO:0007669"/>
    <property type="project" value="TreeGrafter"/>
</dbReference>
<dbReference type="Proteomes" id="UP000532440">
    <property type="component" value="Unassembled WGS sequence"/>
</dbReference>